<dbReference type="InterPro" id="IPR003441">
    <property type="entry name" value="NAC-dom"/>
</dbReference>
<organism evidence="8 9">
    <name type="scientific">Prunus avium</name>
    <name type="common">Cherry</name>
    <name type="synonym">Cerasus avium</name>
    <dbReference type="NCBI Taxonomy" id="42229"/>
    <lineage>
        <taxon>Eukaryota</taxon>
        <taxon>Viridiplantae</taxon>
        <taxon>Streptophyta</taxon>
        <taxon>Embryophyta</taxon>
        <taxon>Tracheophyta</taxon>
        <taxon>Spermatophyta</taxon>
        <taxon>Magnoliopsida</taxon>
        <taxon>eudicotyledons</taxon>
        <taxon>Gunneridae</taxon>
        <taxon>Pentapetalae</taxon>
        <taxon>rosids</taxon>
        <taxon>fabids</taxon>
        <taxon>Rosales</taxon>
        <taxon>Rosaceae</taxon>
        <taxon>Amygdaloideae</taxon>
        <taxon>Amygdaleae</taxon>
        <taxon>Prunus</taxon>
    </lineage>
</organism>
<evidence type="ECO:0000259" key="7">
    <source>
        <dbReference type="PROSITE" id="PS51005"/>
    </source>
</evidence>
<evidence type="ECO:0000256" key="1">
    <source>
        <dbReference type="ARBA" id="ARBA00008954"/>
    </source>
</evidence>
<comment type="similarity">
    <text evidence="1">Belongs to the class-III pyridoxal-phosphate-dependent aminotransferase family.</text>
</comment>
<dbReference type="PANTHER" id="PTHR45688:SF13">
    <property type="entry name" value="ALANINE--GLYOXYLATE AMINOTRANSFERASE 2-LIKE"/>
    <property type="match status" value="1"/>
</dbReference>
<sequence>MLIARLYTGSHDIISLRNAYHGNAAGTMGATAQGNWKFNVIQLLGFRFRPTDREIISSFLYKMVVEKRPLTSMPQYNKVIHKCNLFGNKREPSEIWRDYGGDQLKDQDLYFVSELQRNGLLIQRKTGSGTWSETETYQNVKDEVDEINGKSHLDFIGRKRKFWNENGNTSVDNSGKKRNCSSQDQSNKKMKRDQSTKKMKRDQTTKEMKTENSVGPQIMNDEKNQLMIKDSTTYDQEYLIDTNYKSFDIDEIFAELDCEAPLLHSQQLPQNAEGQEEPCVNQIDGPVEAATSNLSNFEYNSDELAGLIGQHNMNAYDHDNPNLFFEANELLAEDAEPLSSFAELDDDYNVVSQPLDQNSYWSNCFMDQTYNSFMEEIMAD</sequence>
<evidence type="ECO:0000313" key="8">
    <source>
        <dbReference type="Proteomes" id="UP000515124"/>
    </source>
</evidence>
<dbReference type="AlphaFoldDB" id="A0A6P5S8M5"/>
<keyword evidence="2" id="KW-0805">Transcription regulation</keyword>
<dbReference type="RefSeq" id="XP_021812139.1">
    <property type="nucleotide sequence ID" value="XM_021956447.1"/>
</dbReference>
<dbReference type="PROSITE" id="PS51005">
    <property type="entry name" value="NAC"/>
    <property type="match status" value="1"/>
</dbReference>
<feature type="compositionally biased region" description="Basic and acidic residues" evidence="6">
    <location>
        <begin position="192"/>
        <end position="210"/>
    </location>
</feature>
<keyword evidence="5" id="KW-0539">Nucleus</keyword>
<feature type="domain" description="NAC" evidence="7">
    <location>
        <begin position="42"/>
        <end position="211"/>
    </location>
</feature>
<dbReference type="GO" id="GO:0005739">
    <property type="term" value="C:mitochondrion"/>
    <property type="evidence" value="ECO:0007669"/>
    <property type="project" value="TreeGrafter"/>
</dbReference>
<feature type="region of interest" description="Disordered" evidence="6">
    <location>
        <begin position="166"/>
        <end position="219"/>
    </location>
</feature>
<evidence type="ECO:0000256" key="5">
    <source>
        <dbReference type="ARBA" id="ARBA00023242"/>
    </source>
</evidence>
<dbReference type="Gene3D" id="2.170.150.80">
    <property type="entry name" value="NAC domain"/>
    <property type="match status" value="1"/>
</dbReference>
<dbReference type="InterPro" id="IPR036093">
    <property type="entry name" value="NAC_dom_sf"/>
</dbReference>
<dbReference type="SUPFAM" id="SSF53383">
    <property type="entry name" value="PLP-dependent transferases"/>
    <property type="match status" value="1"/>
</dbReference>
<dbReference type="SUPFAM" id="SSF101941">
    <property type="entry name" value="NAC domain"/>
    <property type="match status" value="1"/>
</dbReference>
<gene>
    <name evidence="9" type="primary">LOC110755267</name>
</gene>
<evidence type="ECO:0000256" key="2">
    <source>
        <dbReference type="ARBA" id="ARBA00023015"/>
    </source>
</evidence>
<keyword evidence="3" id="KW-0238">DNA-binding</keyword>
<evidence type="ECO:0000256" key="6">
    <source>
        <dbReference type="SAM" id="MobiDB-lite"/>
    </source>
</evidence>
<dbReference type="InterPro" id="IPR015424">
    <property type="entry name" value="PyrdxlP-dep_Trfase"/>
</dbReference>
<keyword evidence="4" id="KW-0804">Transcription</keyword>
<dbReference type="Pfam" id="PF02365">
    <property type="entry name" value="NAM"/>
    <property type="match status" value="1"/>
</dbReference>
<keyword evidence="8" id="KW-1185">Reference proteome</keyword>
<dbReference type="PANTHER" id="PTHR45688">
    <property type="match status" value="1"/>
</dbReference>
<dbReference type="GO" id="GO:0003677">
    <property type="term" value="F:DNA binding"/>
    <property type="evidence" value="ECO:0007669"/>
    <property type="project" value="UniProtKB-KW"/>
</dbReference>
<proteinExistence type="inferred from homology"/>
<dbReference type="Proteomes" id="UP000515124">
    <property type="component" value="Unplaced"/>
</dbReference>
<name>A0A6P5S8M5_PRUAV</name>
<evidence type="ECO:0000256" key="4">
    <source>
        <dbReference type="ARBA" id="ARBA00023163"/>
    </source>
</evidence>
<evidence type="ECO:0000313" key="9">
    <source>
        <dbReference type="RefSeq" id="XP_021812139.1"/>
    </source>
</evidence>
<reference evidence="9" key="1">
    <citation type="submission" date="2025-08" db="UniProtKB">
        <authorList>
            <consortium name="RefSeq"/>
        </authorList>
    </citation>
    <scope>IDENTIFICATION</scope>
</reference>
<dbReference type="GeneID" id="110755267"/>
<accession>A0A6P5S8M5</accession>
<protein>
    <submittedName>
        <fullName evidence="9">Uncharacterized protein LOC110755267 isoform X2</fullName>
    </submittedName>
</protein>
<evidence type="ECO:0000256" key="3">
    <source>
        <dbReference type="ARBA" id="ARBA00023125"/>
    </source>
</evidence>
<dbReference type="GO" id="GO:0006355">
    <property type="term" value="P:regulation of DNA-templated transcription"/>
    <property type="evidence" value="ECO:0007669"/>
    <property type="project" value="InterPro"/>
</dbReference>